<dbReference type="Pfam" id="PF00481">
    <property type="entry name" value="PP2C"/>
    <property type="match status" value="1"/>
</dbReference>
<name>A0A812V1J4_9DINO</name>
<dbReference type="EMBL" id="CAJNDS010002776">
    <property type="protein sequence ID" value="CAE7592744.1"/>
    <property type="molecule type" value="Genomic_DNA"/>
</dbReference>
<dbReference type="OrthoDB" id="10264738at2759"/>
<dbReference type="PROSITE" id="PS51746">
    <property type="entry name" value="PPM_2"/>
    <property type="match status" value="1"/>
</dbReference>
<keyword evidence="3" id="KW-1185">Reference proteome</keyword>
<proteinExistence type="predicted"/>
<dbReference type="AlphaFoldDB" id="A0A812V1J4"/>
<comment type="caution">
    <text evidence="2">The sequence shown here is derived from an EMBL/GenBank/DDBJ whole genome shotgun (WGS) entry which is preliminary data.</text>
</comment>
<dbReference type="PANTHER" id="PTHR13832">
    <property type="entry name" value="PROTEIN PHOSPHATASE 2C"/>
    <property type="match status" value="1"/>
</dbReference>
<evidence type="ECO:0000259" key="1">
    <source>
        <dbReference type="PROSITE" id="PS51746"/>
    </source>
</evidence>
<feature type="domain" description="PPM-type phosphatase" evidence="1">
    <location>
        <begin position="40"/>
        <end position="346"/>
    </location>
</feature>
<dbReference type="SUPFAM" id="SSF81606">
    <property type="entry name" value="PP2C-like"/>
    <property type="match status" value="1"/>
</dbReference>
<dbReference type="InterPro" id="IPR001932">
    <property type="entry name" value="PPM-type_phosphatase-like_dom"/>
</dbReference>
<protein>
    <recommendedName>
        <fullName evidence="1">PPM-type phosphatase domain-containing protein</fullName>
    </recommendedName>
</protein>
<dbReference type="CDD" id="cd00143">
    <property type="entry name" value="PP2Cc"/>
    <property type="match status" value="1"/>
</dbReference>
<accession>A0A812V1J4</accession>
<dbReference type="SMART" id="SM00332">
    <property type="entry name" value="PP2Cc"/>
    <property type="match status" value="1"/>
</dbReference>
<dbReference type="InterPro" id="IPR036457">
    <property type="entry name" value="PPM-type-like_dom_sf"/>
</dbReference>
<dbReference type="GO" id="GO:0004722">
    <property type="term" value="F:protein serine/threonine phosphatase activity"/>
    <property type="evidence" value="ECO:0007669"/>
    <property type="project" value="InterPro"/>
</dbReference>
<gene>
    <name evidence="2" type="ORF">SNAT2548_LOCUS33740</name>
</gene>
<reference evidence="2" key="1">
    <citation type="submission" date="2021-02" db="EMBL/GenBank/DDBJ databases">
        <authorList>
            <person name="Dougan E. K."/>
            <person name="Rhodes N."/>
            <person name="Thang M."/>
            <person name="Chan C."/>
        </authorList>
    </citation>
    <scope>NUCLEOTIDE SEQUENCE</scope>
</reference>
<dbReference type="Proteomes" id="UP000604046">
    <property type="component" value="Unassembled WGS sequence"/>
</dbReference>
<dbReference type="Gene3D" id="3.60.40.10">
    <property type="entry name" value="PPM-type phosphatase domain"/>
    <property type="match status" value="1"/>
</dbReference>
<evidence type="ECO:0000313" key="3">
    <source>
        <dbReference type="Proteomes" id="UP000604046"/>
    </source>
</evidence>
<evidence type="ECO:0000313" key="2">
    <source>
        <dbReference type="EMBL" id="CAE7592744.1"/>
    </source>
</evidence>
<organism evidence="2 3">
    <name type="scientific">Symbiodinium natans</name>
    <dbReference type="NCBI Taxonomy" id="878477"/>
    <lineage>
        <taxon>Eukaryota</taxon>
        <taxon>Sar</taxon>
        <taxon>Alveolata</taxon>
        <taxon>Dinophyceae</taxon>
        <taxon>Suessiales</taxon>
        <taxon>Symbiodiniaceae</taxon>
        <taxon>Symbiodinium</taxon>
    </lineage>
</organism>
<dbReference type="InterPro" id="IPR015655">
    <property type="entry name" value="PP2C"/>
</dbReference>
<dbReference type="PANTHER" id="PTHR13832:SF840">
    <property type="entry name" value="PROTEIN PHOSPHATASE 2C 60-RELATED"/>
    <property type="match status" value="1"/>
</dbReference>
<sequence length="380" mass="40988">MGGKAGVCLRGDEDSVEDWGNVRGPVTQKTCSDGAGRLMAWGSAEMQGWRESMEDAHLVLPSLREAVVSENCKLDVDLGWDRISLFGVMDGHGGFQVAKFCERHLPSAIAVRSSADPAAAMAQSFVEMDELLQEPEGLKELRRLSALAKSARSRRQTAEGMGCTVVLSCVTPTSLIVANAGDSRAVLCRNGQALDLSQDHKPDLPNERARIESAGGWIEGGSILRVNGDLSLSRAVGDLEYKDRRLPPERQIVTASPDVRVVARQPQDEFMLLACDGVWDVLSSQAAVDFLRKELGDRNSWAPRLASGQLRLSELLCRLLDQCLSPDLRLTDGLGGDNMTAVLVLFLPMLVTAQSALAGCTRAVRAVGPPWLPTTIRAAS</sequence>